<organism evidence="2 3">
    <name type="scientific">Oikopleura dioica</name>
    <name type="common">Tunicate</name>
    <dbReference type="NCBI Taxonomy" id="34765"/>
    <lineage>
        <taxon>Eukaryota</taxon>
        <taxon>Metazoa</taxon>
        <taxon>Chordata</taxon>
        <taxon>Tunicata</taxon>
        <taxon>Appendicularia</taxon>
        <taxon>Copelata</taxon>
        <taxon>Oikopleuridae</taxon>
        <taxon>Oikopleura</taxon>
    </lineage>
</organism>
<gene>
    <name evidence="2" type="ORF">OKIOD_LOCUS3460</name>
</gene>
<evidence type="ECO:0000313" key="3">
    <source>
        <dbReference type="Proteomes" id="UP001158576"/>
    </source>
</evidence>
<dbReference type="EMBL" id="OU015568">
    <property type="protein sequence ID" value="CAG5088617.1"/>
    <property type="molecule type" value="Genomic_DNA"/>
</dbReference>
<evidence type="ECO:0000256" key="1">
    <source>
        <dbReference type="SAM" id="MobiDB-lite"/>
    </source>
</evidence>
<sequence length="500" mass="56211">MEKKTLNEDFERGIREAKNNWSQVGRSLDMLIKSESSKTPKIQAMIRRLQFLTRKQANMSDIEYHWDSMMRLDDSKKSPHVVKQLTIALSDCAIVDNVTPTHNAITPDESAASDAIPEKRKRCPPTRLINGTRKIKQMSPQCDHCGHIADDSHRLLEHLDLYKNCLDYYASKRMHCLICDKSFKQLRRHLLDTIKRGNKDETQNQILHEKYATLLKKHEKPTKKRVAAKLVIPPTITNKRSSLVTQIPIIKSEPFIEDFIEEINSGDEDVTHFQDLLEEEKENESNIEAAAGPVNDDHTSSDDDPVIEKIESMPSNSQIYEDDDMSLTIKVDPDHQETLLPNHNKPKLIAHKTNAKKISADLGLNYGTLRQSSFIPPHPKRRVVPVRERQNKINYGAQSLNIAPTPLIAIPISSSTSAPIPQQIQLNGQNVNVIQLPSNVTTVPAASLSSAMQTSNGLQQPTLISIAGQNGPMTLNGNVQVINVPPNQSKTMSELVRLFP</sequence>
<feature type="region of interest" description="Disordered" evidence="1">
    <location>
        <begin position="279"/>
        <end position="302"/>
    </location>
</feature>
<proteinExistence type="predicted"/>
<protein>
    <submittedName>
        <fullName evidence="2">Oidioi.mRNA.OKI2018_I69.PAR.g11902.t1.cds</fullName>
    </submittedName>
</protein>
<evidence type="ECO:0000313" key="2">
    <source>
        <dbReference type="EMBL" id="CAG5088617.1"/>
    </source>
</evidence>
<accession>A0ABN7RXW2</accession>
<keyword evidence="3" id="KW-1185">Reference proteome</keyword>
<reference evidence="2 3" key="1">
    <citation type="submission" date="2021-04" db="EMBL/GenBank/DDBJ databases">
        <authorList>
            <person name="Bliznina A."/>
        </authorList>
    </citation>
    <scope>NUCLEOTIDE SEQUENCE [LARGE SCALE GENOMIC DNA]</scope>
</reference>
<dbReference type="Proteomes" id="UP001158576">
    <property type="component" value="Chromosome PAR"/>
</dbReference>
<name>A0ABN7RXW2_OIKDI</name>